<dbReference type="AlphaFoldDB" id="A0A410H2E8"/>
<proteinExistence type="predicted"/>
<feature type="transmembrane region" description="Helical" evidence="1">
    <location>
        <begin position="82"/>
        <end position="100"/>
    </location>
</feature>
<feature type="transmembrane region" description="Helical" evidence="1">
    <location>
        <begin position="112"/>
        <end position="131"/>
    </location>
</feature>
<dbReference type="EMBL" id="CP035033">
    <property type="protein sequence ID" value="QAB14980.1"/>
    <property type="molecule type" value="Genomic_DNA"/>
</dbReference>
<sequence>MTRWIHITSASLAWCLILIFWSSTLVSETLGNPADIQAVKTFILYGMAILIPSIITAGISGFRLSCGRLNPLVDRKLKRMPIIALNGLLILLPSAVFLAHKADIGEFDELFYGVQMLELTAGLVNFYLMTLNARDGRRLSRPDTNQNNVPATEKRL</sequence>
<keyword evidence="3" id="KW-1185">Reference proteome</keyword>
<gene>
    <name evidence="2" type="ORF">EPV75_04485</name>
</gene>
<protein>
    <recommendedName>
        <fullName evidence="4">Transmembrane protein</fullName>
    </recommendedName>
</protein>
<dbReference type="KEGG" id="htr:EPV75_04485"/>
<evidence type="ECO:0008006" key="4">
    <source>
        <dbReference type="Google" id="ProtNLM"/>
    </source>
</evidence>
<dbReference type="RefSeq" id="WP_128384597.1">
    <property type="nucleotide sequence ID" value="NZ_CP035033.1"/>
</dbReference>
<keyword evidence="1" id="KW-0472">Membrane</keyword>
<keyword evidence="1" id="KW-1133">Transmembrane helix</keyword>
<evidence type="ECO:0000313" key="2">
    <source>
        <dbReference type="EMBL" id="QAB14980.1"/>
    </source>
</evidence>
<name>A0A410H2E8_9GAMM</name>
<evidence type="ECO:0000256" key="1">
    <source>
        <dbReference type="SAM" id="Phobius"/>
    </source>
</evidence>
<organism evidence="2 3">
    <name type="scientific">Hydrogenovibrio thermophilus</name>
    <dbReference type="NCBI Taxonomy" id="265883"/>
    <lineage>
        <taxon>Bacteria</taxon>
        <taxon>Pseudomonadati</taxon>
        <taxon>Pseudomonadota</taxon>
        <taxon>Gammaproteobacteria</taxon>
        <taxon>Thiotrichales</taxon>
        <taxon>Piscirickettsiaceae</taxon>
        <taxon>Hydrogenovibrio</taxon>
    </lineage>
</organism>
<accession>A0A410H2E8</accession>
<dbReference type="Proteomes" id="UP000285478">
    <property type="component" value="Chromosome"/>
</dbReference>
<reference evidence="2 3" key="1">
    <citation type="journal article" date="2018" name="Environ. Microbiol.">
        <title>Genomes of ubiquitous marine and hypersaline Hydrogenovibrio, Thiomicrorhabdus and Thiomicrospira spp. encode a diversity of mechanisms to sustain chemolithoautotrophy in heterogeneous environments.</title>
        <authorList>
            <person name="Scott K.M."/>
            <person name="Williams J."/>
            <person name="Porter C.M.B."/>
            <person name="Russel S."/>
            <person name="Harmer T.L."/>
            <person name="Paul J.H."/>
            <person name="Antonen K.M."/>
            <person name="Bridges M.K."/>
            <person name="Camper G.J."/>
            <person name="Campla C.K."/>
            <person name="Casella L.G."/>
            <person name="Chase E."/>
            <person name="Conrad J.W."/>
            <person name="Cruz M.C."/>
            <person name="Dunlap D.S."/>
            <person name="Duran L."/>
            <person name="Fahsbender E.M."/>
            <person name="Goldsmith D.B."/>
            <person name="Keeley R.F."/>
            <person name="Kondoff M.R."/>
            <person name="Kussy B.I."/>
            <person name="Lane M.K."/>
            <person name="Lawler S."/>
            <person name="Leigh B.A."/>
            <person name="Lewis C."/>
            <person name="Lostal L.M."/>
            <person name="Marking D."/>
            <person name="Mancera P.A."/>
            <person name="McClenthan E.C."/>
            <person name="McIntyre E.A."/>
            <person name="Mine J.A."/>
            <person name="Modi S."/>
            <person name="Moore B.D."/>
            <person name="Morgan W.A."/>
            <person name="Nelson K.M."/>
            <person name="Nguyen K.N."/>
            <person name="Ogburn N."/>
            <person name="Parrino D.G."/>
            <person name="Pedapudi A.D."/>
            <person name="Pelham R.P."/>
            <person name="Preece A.M."/>
            <person name="Rampersad E.A."/>
            <person name="Richardson J.C."/>
            <person name="Rodgers C.M."/>
            <person name="Schaffer B.L."/>
            <person name="Sheridan N.E."/>
            <person name="Solone M.R."/>
            <person name="Staley Z.R."/>
            <person name="Tabuchi M."/>
            <person name="Waide R.J."/>
            <person name="Wanjugi P.W."/>
            <person name="Young S."/>
            <person name="Clum A."/>
            <person name="Daum C."/>
            <person name="Huntemann M."/>
            <person name="Ivanova N."/>
            <person name="Kyrpides N."/>
            <person name="Mikhailova N."/>
            <person name="Palaniappan K."/>
            <person name="Pillay M."/>
            <person name="Reddy T.B.K."/>
            <person name="Shapiro N."/>
            <person name="Stamatis D."/>
            <person name="Varghese N."/>
            <person name="Woyke T."/>
            <person name="Boden R."/>
            <person name="Freyermuth S.K."/>
            <person name="Kerfeld C.A."/>
        </authorList>
    </citation>
    <scope>NUCLEOTIDE SEQUENCE [LARGE SCALE GENOMIC DNA]</scope>
    <source>
        <strain evidence="2 3">JR-2</strain>
    </source>
</reference>
<keyword evidence="1" id="KW-0812">Transmembrane</keyword>
<evidence type="ECO:0000313" key="3">
    <source>
        <dbReference type="Proteomes" id="UP000285478"/>
    </source>
</evidence>
<feature type="transmembrane region" description="Helical" evidence="1">
    <location>
        <begin position="42"/>
        <end position="62"/>
    </location>
</feature>